<keyword evidence="3 5" id="KW-0238">DNA-binding</keyword>
<dbReference type="SMART" id="SM00411">
    <property type="entry name" value="BHL"/>
    <property type="match status" value="1"/>
</dbReference>
<protein>
    <submittedName>
        <fullName evidence="5">Histone family protein DNA-binding protein</fullName>
    </submittedName>
</protein>
<gene>
    <name evidence="5" type="ORF">dsat_1136</name>
</gene>
<dbReference type="PANTHER" id="PTHR33175:SF3">
    <property type="entry name" value="DNA-BINDING PROTEIN HU-BETA"/>
    <property type="match status" value="1"/>
</dbReference>
<evidence type="ECO:0000256" key="2">
    <source>
        <dbReference type="ARBA" id="ARBA00023067"/>
    </source>
</evidence>
<keyword evidence="2" id="KW-0226">DNA condensation</keyword>
<reference evidence="5 6" key="1">
    <citation type="journal article" date="2013" name="Genome Announc.">
        <title>Draft genome sequences for three mercury-methylating, sulfate-reducing bacteria.</title>
        <authorList>
            <person name="Brown S.D."/>
            <person name="Hurt R.A.Jr."/>
            <person name="Gilmour C.C."/>
            <person name="Elias D.A."/>
        </authorList>
    </citation>
    <scope>NUCLEOTIDE SEQUENCE [LARGE SCALE GENOMIC DNA]</scope>
    <source>
        <strain evidence="5 6">DSM 16529</strain>
    </source>
</reference>
<dbReference type="STRING" id="1121439.dsat_1136"/>
<evidence type="ECO:0000256" key="1">
    <source>
        <dbReference type="ARBA" id="ARBA00010529"/>
    </source>
</evidence>
<dbReference type="GO" id="GO:0030261">
    <property type="term" value="P:chromosome condensation"/>
    <property type="evidence" value="ECO:0007669"/>
    <property type="project" value="UniProtKB-KW"/>
</dbReference>
<comment type="similarity">
    <text evidence="1 4">Belongs to the bacterial histone-like protein family.</text>
</comment>
<dbReference type="PRINTS" id="PR01727">
    <property type="entry name" value="DNABINDINGHU"/>
</dbReference>
<evidence type="ECO:0000256" key="4">
    <source>
        <dbReference type="RuleBase" id="RU003939"/>
    </source>
</evidence>
<evidence type="ECO:0000313" key="5">
    <source>
        <dbReference type="EMBL" id="EPR31009.1"/>
    </source>
</evidence>
<dbReference type="GO" id="GO:0003677">
    <property type="term" value="F:DNA binding"/>
    <property type="evidence" value="ECO:0007669"/>
    <property type="project" value="UniProtKB-KW"/>
</dbReference>
<dbReference type="PATRIC" id="fig|1121439.3.peg.2515"/>
<dbReference type="Pfam" id="PF00216">
    <property type="entry name" value="Bac_DNA_binding"/>
    <property type="match status" value="1"/>
</dbReference>
<dbReference type="InterPro" id="IPR000119">
    <property type="entry name" value="Hist_DNA-bd"/>
</dbReference>
<dbReference type="eggNOG" id="COG0776">
    <property type="taxonomic scope" value="Bacteria"/>
</dbReference>
<dbReference type="InterPro" id="IPR010992">
    <property type="entry name" value="IHF-like_DNA-bd_dom_sf"/>
</dbReference>
<proteinExistence type="inferred from homology"/>
<dbReference type="AlphaFoldDB" id="S7UAN8"/>
<comment type="caution">
    <text evidence="5">The sequence shown here is derived from an EMBL/GenBank/DDBJ whole genome shotgun (WGS) entry which is preliminary data.</text>
</comment>
<keyword evidence="6" id="KW-1185">Reference proteome</keyword>
<accession>S7UAN8</accession>
<sequence>MFSKAQFVEELKNAQPDVFKTKADAERAFDAFCAVLAKGVEGGEGVRLPGVGTFTVKQRAGRTGRNPQTGATITIPAKRTVKFSVAKGLDESLNA</sequence>
<evidence type="ECO:0000256" key="3">
    <source>
        <dbReference type="ARBA" id="ARBA00023125"/>
    </source>
</evidence>
<dbReference type="PANTHER" id="PTHR33175">
    <property type="entry name" value="DNA-BINDING PROTEIN HU"/>
    <property type="match status" value="1"/>
</dbReference>
<name>S7UAN8_9BACT</name>
<dbReference type="RefSeq" id="WP_020887833.1">
    <property type="nucleotide sequence ID" value="NZ_ATHI01000030.1"/>
</dbReference>
<dbReference type="GO" id="GO:0030527">
    <property type="term" value="F:structural constituent of chromatin"/>
    <property type="evidence" value="ECO:0007669"/>
    <property type="project" value="InterPro"/>
</dbReference>
<dbReference type="GO" id="GO:0005829">
    <property type="term" value="C:cytosol"/>
    <property type="evidence" value="ECO:0007669"/>
    <property type="project" value="TreeGrafter"/>
</dbReference>
<dbReference type="OrthoDB" id="5457887at2"/>
<organism evidence="5 6">
    <name type="scientific">Alkalidesulfovibrio alkalitolerans DSM 16529</name>
    <dbReference type="NCBI Taxonomy" id="1121439"/>
    <lineage>
        <taxon>Bacteria</taxon>
        <taxon>Pseudomonadati</taxon>
        <taxon>Thermodesulfobacteriota</taxon>
        <taxon>Desulfovibrionia</taxon>
        <taxon>Desulfovibrionales</taxon>
        <taxon>Desulfovibrionaceae</taxon>
        <taxon>Alkalidesulfovibrio</taxon>
    </lineage>
</organism>
<dbReference type="SUPFAM" id="SSF47729">
    <property type="entry name" value="IHF-like DNA-binding proteins"/>
    <property type="match status" value="1"/>
</dbReference>
<dbReference type="Gene3D" id="4.10.520.10">
    <property type="entry name" value="IHF-like DNA-binding proteins"/>
    <property type="match status" value="1"/>
</dbReference>
<dbReference type="CDD" id="cd13831">
    <property type="entry name" value="HU"/>
    <property type="match status" value="1"/>
</dbReference>
<evidence type="ECO:0000313" key="6">
    <source>
        <dbReference type="Proteomes" id="UP000014975"/>
    </source>
</evidence>
<dbReference type="Proteomes" id="UP000014975">
    <property type="component" value="Unassembled WGS sequence"/>
</dbReference>
<dbReference type="EMBL" id="ATHI01000030">
    <property type="protein sequence ID" value="EPR31009.1"/>
    <property type="molecule type" value="Genomic_DNA"/>
</dbReference>